<evidence type="ECO:0000313" key="5">
    <source>
        <dbReference type="Proteomes" id="UP001052739"/>
    </source>
</evidence>
<dbReference type="SUPFAM" id="SSF51905">
    <property type="entry name" value="FAD/NAD(P)-binding domain"/>
    <property type="match status" value="1"/>
</dbReference>
<evidence type="ECO:0000256" key="2">
    <source>
        <dbReference type="ARBA" id="ARBA00023027"/>
    </source>
</evidence>
<proteinExistence type="predicted"/>
<dbReference type="PRINTS" id="PR00420">
    <property type="entry name" value="RNGMNOXGNASE"/>
</dbReference>
<sequence length="599" mass="65185">MNGGAAMWGKVAVVGGGPAGLFLARLIRGARPDARVDVYERNAPHEANGFGVVFSARTMSRLRRSDPETHARIVRASVTVSDMELRHPRATLRYGGFDFSSISRQTLLTILQEQAASAGAVLHFGHHAAPGSLDDADVVVYADGANSAQRDARPERFGTTVRYGASPYMWLGTEAPFDAATFAFVATGHGHFAAHAYPYAEGLTTVVVETDPATWQASGMDRPADHARNPGGSDEASLERLSELFADHLGGHKLLGNRSRWATFRIVRNARWSDGNAVLLGDAAHTAHFTVGSGTKLAMEDAIALAAALDRDADPRAAFAAYERERRALVTRTQEWAEPSMRWWETFGRRLHMAPAQFGLHFMTRTSALTYEGLRRRFADRVDEAEEAYRTAGGTAARPWRARGAPAVRYASSASSTRSAKRRRSPSYVRAEVRVMKCRPNWAGAMCRRRPNVSHQRMLGSAHSWVRVTRARRSRSYAANAARGSASRSRAAASAIASSIASLVPEPTVKCAVWAASPRRTAFPSDQRALRTIRKVAHRLRLPSSLCPPRWSAKSSLSRSRDASSLPPGFRAWSAGRSMPEACQVAGSVSTTTVVRPSA</sequence>
<dbReference type="InterPro" id="IPR002938">
    <property type="entry name" value="FAD-bd"/>
</dbReference>
<evidence type="ECO:0000313" key="4">
    <source>
        <dbReference type="EMBL" id="GHI20283.1"/>
    </source>
</evidence>
<accession>A0ABQ3P5J5</accession>
<dbReference type="PANTHER" id="PTHR43476:SF4">
    <property type="entry name" value="BLR0106 PROTEIN"/>
    <property type="match status" value="1"/>
</dbReference>
<evidence type="ECO:0000256" key="1">
    <source>
        <dbReference type="ARBA" id="ARBA00023002"/>
    </source>
</evidence>
<name>A0ABQ3P5J5_9ACTN</name>
<keyword evidence="5" id="KW-1185">Reference proteome</keyword>
<keyword evidence="2" id="KW-0520">NAD</keyword>
<protein>
    <recommendedName>
        <fullName evidence="3">FAD-binding domain-containing protein</fullName>
    </recommendedName>
</protein>
<keyword evidence="1" id="KW-0560">Oxidoreductase</keyword>
<dbReference type="PANTHER" id="PTHR43476">
    <property type="entry name" value="3-(3-HYDROXY-PHENYL)PROPIONATE/3-HYDROXYCINNAMIC ACID HYDROXYLASE"/>
    <property type="match status" value="1"/>
</dbReference>
<dbReference type="InterPro" id="IPR036188">
    <property type="entry name" value="FAD/NAD-bd_sf"/>
</dbReference>
<dbReference type="Proteomes" id="UP001052739">
    <property type="component" value="Unassembled WGS sequence"/>
</dbReference>
<feature type="domain" description="FAD-binding" evidence="3">
    <location>
        <begin position="135"/>
        <end position="336"/>
    </location>
</feature>
<dbReference type="Pfam" id="PF01494">
    <property type="entry name" value="FAD_binding_3"/>
    <property type="match status" value="1"/>
</dbReference>
<evidence type="ECO:0000259" key="3">
    <source>
        <dbReference type="Pfam" id="PF01494"/>
    </source>
</evidence>
<dbReference type="InterPro" id="IPR050631">
    <property type="entry name" value="PheA/TfdB_FAD_monoxygenase"/>
</dbReference>
<comment type="caution">
    <text evidence="4">The sequence shown here is derived from an EMBL/GenBank/DDBJ whole genome shotgun (WGS) entry which is preliminary data.</text>
</comment>
<reference evidence="4" key="1">
    <citation type="submission" date="2024-05" db="EMBL/GenBank/DDBJ databases">
        <title>Whole genome shotgun sequence of Streptomyces hydrogenans NBRC 13475.</title>
        <authorList>
            <person name="Komaki H."/>
            <person name="Tamura T."/>
        </authorList>
    </citation>
    <scope>NUCLEOTIDE SEQUENCE</scope>
    <source>
        <strain evidence="4">NBRC 13475</strain>
    </source>
</reference>
<dbReference type="Gene3D" id="3.50.50.60">
    <property type="entry name" value="FAD/NAD(P)-binding domain"/>
    <property type="match status" value="1"/>
</dbReference>
<dbReference type="EMBL" id="BNDW01000004">
    <property type="protein sequence ID" value="GHI20283.1"/>
    <property type="molecule type" value="Genomic_DNA"/>
</dbReference>
<organism evidence="4 5">
    <name type="scientific">Streptomyces hydrogenans</name>
    <dbReference type="NCBI Taxonomy" id="1873719"/>
    <lineage>
        <taxon>Bacteria</taxon>
        <taxon>Bacillati</taxon>
        <taxon>Actinomycetota</taxon>
        <taxon>Actinomycetes</taxon>
        <taxon>Kitasatosporales</taxon>
        <taxon>Streptomycetaceae</taxon>
        <taxon>Streptomyces</taxon>
    </lineage>
</organism>
<dbReference type="Gene3D" id="3.30.9.20">
    <property type="match status" value="1"/>
</dbReference>
<gene>
    <name evidence="4" type="ORF">Shyd_16540</name>
</gene>